<evidence type="ECO:0000313" key="2">
    <source>
        <dbReference type="Proteomes" id="UP000188605"/>
    </source>
</evidence>
<comment type="caution">
    <text evidence="1">The sequence shown here is derived from an EMBL/GenBank/DDBJ whole genome shotgun (WGS) entry which is preliminary data.</text>
</comment>
<proteinExistence type="predicted"/>
<protein>
    <submittedName>
        <fullName evidence="1">Uncharacterized protein</fullName>
    </submittedName>
</protein>
<keyword evidence="2" id="KW-1185">Reference proteome</keyword>
<gene>
    <name evidence="1" type="ORF">AN396_06195</name>
</gene>
<sequence length="265" mass="30667">MFDYHMHSKYSIDGYEEIDILCKESIKKGLKEIAITDHYDLYQDQNREDNVDFKSLYKDILEARKKYKDKLKIKYGVEIGQSHFNSTLANNLIATQPFDFIIGSVHNLNDNFDVGLCNYNKISIEDIYSDYVNTLIEMAKTSDFDSMGHITYPVRYAFAQTKKYPDWTPFKDQIECLYKELIKQDKGIEINCSGCSKVLQRTMPDLDLVMFYKECGGKILTVGCDSHSKEYVGAGVNKALQIAKQAGFNEITTYTQRKPKFIKIY</sequence>
<dbReference type="Proteomes" id="UP000188605">
    <property type="component" value="Unassembled WGS sequence"/>
</dbReference>
<evidence type="ECO:0000313" key="1">
    <source>
        <dbReference type="EMBL" id="ONI40396.1"/>
    </source>
</evidence>
<accession>A0ACC8XCE9</accession>
<name>A0ACC8XCE9_9FIRM</name>
<reference evidence="1" key="1">
    <citation type="submission" date="2016-08" db="EMBL/GenBank/DDBJ databases">
        <authorList>
            <person name="Ngugi D.K."/>
            <person name="Miyake S."/>
            <person name="Stingl U."/>
        </authorList>
    </citation>
    <scope>NUCLEOTIDE SEQUENCE</scope>
    <source>
        <strain evidence="1">SCG-B11WGA-EpuloA1</strain>
    </source>
</reference>
<organism evidence="1 2">
    <name type="scientific">Candidatus Epulonipiscium fishelsonii</name>
    <dbReference type="NCBI Taxonomy" id="77094"/>
    <lineage>
        <taxon>Bacteria</taxon>
        <taxon>Bacillati</taxon>
        <taxon>Bacillota</taxon>
        <taxon>Clostridia</taxon>
        <taxon>Lachnospirales</taxon>
        <taxon>Lachnospiraceae</taxon>
        <taxon>Candidatus Epulonipiscium</taxon>
    </lineage>
</organism>
<dbReference type="EMBL" id="LJDB01000052">
    <property type="protein sequence ID" value="ONI40396.1"/>
    <property type="molecule type" value="Genomic_DNA"/>
</dbReference>